<dbReference type="EMBL" id="JAHWXT010000001">
    <property type="protein sequence ID" value="MCF0264020.1"/>
    <property type="molecule type" value="Genomic_DNA"/>
</dbReference>
<name>A0A8X8KEM3_ACIGI</name>
<evidence type="ECO:0000313" key="2">
    <source>
        <dbReference type="Proteomes" id="UP000887320"/>
    </source>
</evidence>
<protein>
    <submittedName>
        <fullName evidence="1">Uncharacterized protein</fullName>
    </submittedName>
</protein>
<dbReference type="AlphaFoldDB" id="A0A8X8KEM3"/>
<dbReference type="Proteomes" id="UP000887320">
    <property type="component" value="Unassembled WGS sequence"/>
</dbReference>
<gene>
    <name evidence="1" type="ORF">KW868_05985</name>
</gene>
<dbReference type="PROSITE" id="PS51257">
    <property type="entry name" value="PROKAR_LIPOPROTEIN"/>
    <property type="match status" value="1"/>
</dbReference>
<proteinExistence type="predicted"/>
<sequence>MKKIIKSTVTSFLVFWLAACSNTDKPEIIPDRFKNFMNIYFHGYIYEYKDINARGNHNYGEQYALFEIKKNDLDQGEMKMIFNQLAQNGWRVIESNDKNFISFCYGNNFSLDILFPLKKYEVTPSGVPIKFNEMDNWNIFLYKSTTTIAACS</sequence>
<accession>A0A8X8KEM3</accession>
<comment type="caution">
    <text evidence="1">The sequence shown here is derived from an EMBL/GenBank/DDBJ whole genome shotgun (WGS) entry which is preliminary data.</text>
</comment>
<reference evidence="1" key="1">
    <citation type="submission" date="2021-07" db="EMBL/GenBank/DDBJ databases">
        <authorList>
            <person name="Fernandez M."/>
            <person name="Pereira P."/>
            <person name="Torres Tejerizo G.A."/>
            <person name="Gonzalez P."/>
            <person name="Agostini E."/>
        </authorList>
    </citation>
    <scope>NUCLEOTIDE SEQUENCE</scope>
    <source>
        <strain evidence="1">SFC 500-1A</strain>
    </source>
</reference>
<evidence type="ECO:0000313" key="1">
    <source>
        <dbReference type="EMBL" id="MCF0264020.1"/>
    </source>
</evidence>
<dbReference type="RefSeq" id="WP_234622961.1">
    <property type="nucleotide sequence ID" value="NZ_JAHWXT010000001.1"/>
</dbReference>
<organism evidence="1 2">
    <name type="scientific">Acinetobacter guillouiae</name>
    <name type="common">Acinetobacter genomosp. 11</name>
    <dbReference type="NCBI Taxonomy" id="106649"/>
    <lineage>
        <taxon>Bacteria</taxon>
        <taxon>Pseudomonadati</taxon>
        <taxon>Pseudomonadota</taxon>
        <taxon>Gammaproteobacteria</taxon>
        <taxon>Moraxellales</taxon>
        <taxon>Moraxellaceae</taxon>
        <taxon>Acinetobacter</taxon>
    </lineage>
</organism>